<comment type="caution">
    <text evidence="1">The sequence shown here is derived from an EMBL/GenBank/DDBJ whole genome shotgun (WGS) entry which is preliminary data.</text>
</comment>
<organism evidence="1 2">
    <name type="scientific">Hypoxylon rubiginosum</name>
    <dbReference type="NCBI Taxonomy" id="110542"/>
    <lineage>
        <taxon>Eukaryota</taxon>
        <taxon>Fungi</taxon>
        <taxon>Dikarya</taxon>
        <taxon>Ascomycota</taxon>
        <taxon>Pezizomycotina</taxon>
        <taxon>Sordariomycetes</taxon>
        <taxon>Xylariomycetidae</taxon>
        <taxon>Xylariales</taxon>
        <taxon>Hypoxylaceae</taxon>
        <taxon>Hypoxylon</taxon>
    </lineage>
</organism>
<reference evidence="1 2" key="1">
    <citation type="journal article" date="2022" name="New Phytol.">
        <title>Ecological generalism drives hyperdiversity of secondary metabolite gene clusters in xylarialean endophytes.</title>
        <authorList>
            <person name="Franco M.E.E."/>
            <person name="Wisecaver J.H."/>
            <person name="Arnold A.E."/>
            <person name="Ju Y.M."/>
            <person name="Slot J.C."/>
            <person name="Ahrendt S."/>
            <person name="Moore L.P."/>
            <person name="Eastman K.E."/>
            <person name="Scott K."/>
            <person name="Konkel Z."/>
            <person name="Mondo S.J."/>
            <person name="Kuo A."/>
            <person name="Hayes R.D."/>
            <person name="Haridas S."/>
            <person name="Andreopoulos B."/>
            <person name="Riley R."/>
            <person name="LaButti K."/>
            <person name="Pangilinan J."/>
            <person name="Lipzen A."/>
            <person name="Amirebrahimi M."/>
            <person name="Yan J."/>
            <person name="Adam C."/>
            <person name="Keymanesh K."/>
            <person name="Ng V."/>
            <person name="Louie K."/>
            <person name="Northen T."/>
            <person name="Drula E."/>
            <person name="Henrissat B."/>
            <person name="Hsieh H.M."/>
            <person name="Youens-Clark K."/>
            <person name="Lutzoni F."/>
            <person name="Miadlikowska J."/>
            <person name="Eastwood D.C."/>
            <person name="Hamelin R.C."/>
            <person name="Grigoriev I.V."/>
            <person name="U'Ren J.M."/>
        </authorList>
    </citation>
    <scope>NUCLEOTIDE SEQUENCE [LARGE SCALE GENOMIC DNA]</scope>
    <source>
        <strain evidence="1 2">CBS 119005</strain>
    </source>
</reference>
<dbReference type="EMBL" id="MU393428">
    <property type="protein sequence ID" value="KAI4869746.1"/>
    <property type="molecule type" value="Genomic_DNA"/>
</dbReference>
<gene>
    <name evidence="1" type="ORF">F4820DRAFT_471328</name>
</gene>
<sequence length="682" mass="76206">MSGFYGPTRGRDTPSRPESVSRGFTGRQMPLRSDIIGTKFQGSSDVVISALHGVGATHGSAHYATLSYTSGQAEGNVIHGDMNSLLNTLRDMSSTKYVTVTFTQGPTQDSTQGQGLERGQGQKRRREEGQSNEYGRSGGSQRTRIRSPDQERGQYCGNCHRAGHQARDCIKVGRGGWMDACPICNRPGHMYESCPDRRYHEDQDLDYLFWYRMNKGPVKSGMNIGKLLKAAIDKGSDDRYKGDAILAPPYTPQFARQIQQQHEWESWQYVHVEDPKGEAETRVPEPQFIGKTLRQIAKALDHAGWGREKEEIKSEEDPPTPPLHYRPNLTSTPNLTATNMTGFASYDPRGGGHRIEIQRTSTRPSQDNPVRRDPSMSDLTRFAQPGNDRPVISQSIADQPAASMPALTTSVRNRVESRPSRGSVRSYASRLSVRDGQGKTKRQQVTCVNCGEVGGHETRDCQEVCGACGSDRHRTTHCDDWDDACPCSKVPKHLRLACKEPCRHCQAIDPECKSHEAMTCEKLCHYCLSQEHRMLECPGFLGDGNERENRRSCRQCANGEYHLAGSCIKAWCPVGGCPAPLACDQHCPDCGWERKLDTNLENTGRPSHRCQWKKNFQDDPNNPTRRRVVLQCLHHKTHPSVKAEDLIERRAKMVAGEIDQEPGSAEKKECLVCETGMEVKDV</sequence>
<keyword evidence="2" id="KW-1185">Reference proteome</keyword>
<evidence type="ECO:0000313" key="1">
    <source>
        <dbReference type="EMBL" id="KAI4869746.1"/>
    </source>
</evidence>
<protein>
    <submittedName>
        <fullName evidence="1">Uncharacterized protein</fullName>
    </submittedName>
</protein>
<proteinExistence type="predicted"/>
<accession>A0ACB9ZDV4</accession>
<dbReference type="Proteomes" id="UP001497700">
    <property type="component" value="Unassembled WGS sequence"/>
</dbReference>
<name>A0ACB9ZDV4_9PEZI</name>
<evidence type="ECO:0000313" key="2">
    <source>
        <dbReference type="Proteomes" id="UP001497700"/>
    </source>
</evidence>